<evidence type="ECO:0000313" key="3">
    <source>
        <dbReference type="Proteomes" id="UP000006072"/>
    </source>
</evidence>
<sequence>MRPEVVYRPYNAVFWVWIGAMVLGTWRLLSGSGAAFAETSQTHIALAPVWIAFMALLVWVMTRFDPFRAAVRYPQMLLAGAALGGTVALAMAASANTTLEQVWASVLDPVTLSRWAPALTAPFVEEAAKLSCAAVILVLCASVCTRISHALLVGMFVGFGFDMLEDLTYATTGALASLDSDLIGAGEQMYTRIATSVPSHWAFTALTTVGLLLLLPTFSNPSGWSRMRRIVTAALLLAAGPLMHFVWNAPVPDGTLLKMGFNLALLLTVTTLLLREERRWVMAHGDKAIRAGFTPELVASLPTWRSRRRVPGKRRDVRRRQRAALAAIQA</sequence>
<dbReference type="PANTHER" id="PTHR36844">
    <property type="entry name" value="PROTEASE PRSW"/>
    <property type="match status" value="1"/>
</dbReference>
<gene>
    <name evidence="2" type="ORF">MVAC_20933</name>
</gene>
<dbReference type="HOGENOM" id="CLU_072276_0_0_11"/>
<evidence type="ECO:0000313" key="2">
    <source>
        <dbReference type="EMBL" id="EJZ06759.1"/>
    </source>
</evidence>
<dbReference type="PATRIC" id="fig|1194972.3.peg.4173"/>
<keyword evidence="1" id="KW-0812">Transmembrane</keyword>
<dbReference type="Proteomes" id="UP000006072">
    <property type="component" value="Unassembled WGS sequence"/>
</dbReference>
<feature type="transmembrane region" description="Helical" evidence="1">
    <location>
        <begin position="136"/>
        <end position="161"/>
    </location>
</feature>
<comment type="caution">
    <text evidence="2">The sequence shown here is derived from an EMBL/GenBank/DDBJ whole genome shotgun (WGS) entry which is preliminary data.</text>
</comment>
<reference evidence="2 3" key="1">
    <citation type="journal article" date="2012" name="J. Bacteriol.">
        <title>Complete Genome Sequence of Mycobacterium vaccae Type Strain ATCC 25954.</title>
        <authorList>
            <person name="Ho Y.S."/>
            <person name="Adroub S.A."/>
            <person name="Abadi M."/>
            <person name="Al Alwan B."/>
            <person name="Alkhateeb R."/>
            <person name="Gao G."/>
            <person name="Ragab A."/>
            <person name="Ali S."/>
            <person name="van Soolingen D."/>
            <person name="Bitter W."/>
            <person name="Pain A."/>
            <person name="Abdallah A.M."/>
        </authorList>
    </citation>
    <scope>NUCLEOTIDE SEQUENCE [LARGE SCALE GENOMIC DNA]</scope>
    <source>
        <strain evidence="2 3">ATCC 25954</strain>
    </source>
</reference>
<feature type="transmembrane region" description="Helical" evidence="1">
    <location>
        <begin position="255"/>
        <end position="274"/>
    </location>
</feature>
<dbReference type="InterPro" id="IPR026898">
    <property type="entry name" value="PrsW"/>
</dbReference>
<dbReference type="eggNOG" id="COG2339">
    <property type="taxonomic scope" value="Bacteria"/>
</dbReference>
<proteinExistence type="predicted"/>
<feature type="transmembrane region" description="Helical" evidence="1">
    <location>
        <begin position="44"/>
        <end position="64"/>
    </location>
</feature>
<keyword evidence="1" id="KW-1133">Transmembrane helix</keyword>
<dbReference type="GO" id="GO:0008233">
    <property type="term" value="F:peptidase activity"/>
    <property type="evidence" value="ECO:0007669"/>
    <property type="project" value="InterPro"/>
</dbReference>
<feature type="transmembrane region" description="Helical" evidence="1">
    <location>
        <begin position="199"/>
        <end position="218"/>
    </location>
</feature>
<dbReference type="EMBL" id="ALQA01000053">
    <property type="protein sequence ID" value="EJZ06759.1"/>
    <property type="molecule type" value="Genomic_DNA"/>
</dbReference>
<dbReference type="PANTHER" id="PTHR36844:SF1">
    <property type="entry name" value="PROTEASE PRSW"/>
    <property type="match status" value="1"/>
</dbReference>
<feature type="transmembrane region" description="Helical" evidence="1">
    <location>
        <begin position="12"/>
        <end position="29"/>
    </location>
</feature>
<feature type="transmembrane region" description="Helical" evidence="1">
    <location>
        <begin position="230"/>
        <end position="249"/>
    </location>
</feature>
<protein>
    <submittedName>
        <fullName evidence="2">Uncharacterized protein</fullName>
    </submittedName>
</protein>
<name>K0V6S6_MYCVA</name>
<keyword evidence="3" id="KW-1185">Reference proteome</keyword>
<keyword evidence="1" id="KW-0472">Membrane</keyword>
<dbReference type="AlphaFoldDB" id="K0V6S6"/>
<accession>K0V6S6</accession>
<evidence type="ECO:0000256" key="1">
    <source>
        <dbReference type="SAM" id="Phobius"/>
    </source>
</evidence>
<dbReference type="Pfam" id="PF13367">
    <property type="entry name" value="PrsW-protease"/>
    <property type="match status" value="1"/>
</dbReference>
<organism evidence="2 3">
    <name type="scientific">Mycolicibacterium vaccae ATCC 25954</name>
    <dbReference type="NCBI Taxonomy" id="1194972"/>
    <lineage>
        <taxon>Bacteria</taxon>
        <taxon>Bacillati</taxon>
        <taxon>Actinomycetota</taxon>
        <taxon>Actinomycetes</taxon>
        <taxon>Mycobacteriales</taxon>
        <taxon>Mycobacteriaceae</taxon>
        <taxon>Mycolicibacterium</taxon>
    </lineage>
</organism>